<evidence type="ECO:0000259" key="8">
    <source>
        <dbReference type="PROSITE" id="PS50893"/>
    </source>
</evidence>
<dbReference type="InterPro" id="IPR013525">
    <property type="entry name" value="ABC2_TM"/>
</dbReference>
<dbReference type="InterPro" id="IPR027417">
    <property type="entry name" value="P-loop_NTPase"/>
</dbReference>
<reference evidence="9 10" key="1">
    <citation type="journal article" date="2024" name="Nat. Commun.">
        <title>Phylogenomics reveals the evolutionary origins of lichenization in chlorophyte algae.</title>
        <authorList>
            <person name="Puginier C."/>
            <person name="Libourel C."/>
            <person name="Otte J."/>
            <person name="Skaloud P."/>
            <person name="Haon M."/>
            <person name="Grisel S."/>
            <person name="Petersen M."/>
            <person name="Berrin J.G."/>
            <person name="Delaux P.M."/>
            <person name="Dal Grande F."/>
            <person name="Keller J."/>
        </authorList>
    </citation>
    <scope>NUCLEOTIDE SEQUENCE [LARGE SCALE GENOMIC DNA]</scope>
    <source>
        <strain evidence="9 10">SAG 2523</strain>
    </source>
</reference>
<dbReference type="AlphaFoldDB" id="A0AAW1SDF3"/>
<dbReference type="Proteomes" id="UP001485043">
    <property type="component" value="Unassembled WGS sequence"/>
</dbReference>
<evidence type="ECO:0000256" key="3">
    <source>
        <dbReference type="ARBA" id="ARBA00022692"/>
    </source>
</evidence>
<accession>A0AAW1SDF3</accession>
<feature type="transmembrane region" description="Helical" evidence="7">
    <location>
        <begin position="631"/>
        <end position="652"/>
    </location>
</feature>
<dbReference type="GO" id="GO:0140359">
    <property type="term" value="F:ABC-type transporter activity"/>
    <property type="evidence" value="ECO:0007669"/>
    <property type="project" value="InterPro"/>
</dbReference>
<keyword evidence="2" id="KW-0813">Transport</keyword>
<protein>
    <recommendedName>
        <fullName evidence="8">ABC transporter domain-containing protein</fullName>
    </recommendedName>
</protein>
<dbReference type="Gene3D" id="3.40.50.300">
    <property type="entry name" value="P-loop containing nucleotide triphosphate hydrolases"/>
    <property type="match status" value="1"/>
</dbReference>
<feature type="transmembrane region" description="Helical" evidence="7">
    <location>
        <begin position="550"/>
        <end position="574"/>
    </location>
</feature>
<feature type="region of interest" description="Disordered" evidence="6">
    <location>
        <begin position="416"/>
        <end position="466"/>
    </location>
</feature>
<name>A0AAW1SDF3_9CHLO</name>
<dbReference type="PANTHER" id="PTHR48041:SF125">
    <property type="entry name" value="ABC TRANSPORTER G FAMILY"/>
    <property type="match status" value="1"/>
</dbReference>
<dbReference type="SUPFAM" id="SSF52540">
    <property type="entry name" value="P-loop containing nucleoside triphosphate hydrolases"/>
    <property type="match status" value="1"/>
</dbReference>
<dbReference type="InterPro" id="IPR043926">
    <property type="entry name" value="ABCG_dom"/>
</dbReference>
<dbReference type="Pfam" id="PF01061">
    <property type="entry name" value="ABC2_membrane"/>
    <property type="match status" value="1"/>
</dbReference>
<evidence type="ECO:0000313" key="9">
    <source>
        <dbReference type="EMBL" id="KAK9843579.1"/>
    </source>
</evidence>
<dbReference type="GO" id="GO:0016020">
    <property type="term" value="C:membrane"/>
    <property type="evidence" value="ECO:0007669"/>
    <property type="project" value="UniProtKB-SubCell"/>
</dbReference>
<dbReference type="GO" id="GO:0005524">
    <property type="term" value="F:ATP binding"/>
    <property type="evidence" value="ECO:0007669"/>
    <property type="project" value="InterPro"/>
</dbReference>
<gene>
    <name evidence="9" type="ORF">WJX84_009776</name>
</gene>
<organism evidence="9 10">
    <name type="scientific">Apatococcus fuscideae</name>
    <dbReference type="NCBI Taxonomy" id="2026836"/>
    <lineage>
        <taxon>Eukaryota</taxon>
        <taxon>Viridiplantae</taxon>
        <taxon>Chlorophyta</taxon>
        <taxon>core chlorophytes</taxon>
        <taxon>Trebouxiophyceae</taxon>
        <taxon>Chlorellales</taxon>
        <taxon>Chlorellaceae</taxon>
        <taxon>Apatococcus</taxon>
    </lineage>
</organism>
<keyword evidence="5 7" id="KW-0472">Membrane</keyword>
<feature type="compositionally biased region" description="Basic and acidic residues" evidence="6">
    <location>
        <begin position="416"/>
        <end position="432"/>
    </location>
</feature>
<dbReference type="Pfam" id="PF19055">
    <property type="entry name" value="ABC2_membrane_7"/>
    <property type="match status" value="1"/>
</dbReference>
<dbReference type="PROSITE" id="PS50893">
    <property type="entry name" value="ABC_TRANSPORTER_2"/>
    <property type="match status" value="1"/>
</dbReference>
<dbReference type="Pfam" id="PF00005">
    <property type="entry name" value="ABC_tran"/>
    <property type="match status" value="1"/>
</dbReference>
<evidence type="ECO:0000256" key="5">
    <source>
        <dbReference type="ARBA" id="ARBA00023136"/>
    </source>
</evidence>
<keyword evidence="4 7" id="KW-1133">Transmembrane helix</keyword>
<feature type="transmembrane region" description="Helical" evidence="7">
    <location>
        <begin position="756"/>
        <end position="774"/>
    </location>
</feature>
<evidence type="ECO:0000256" key="4">
    <source>
        <dbReference type="ARBA" id="ARBA00022989"/>
    </source>
</evidence>
<dbReference type="InterPro" id="IPR050352">
    <property type="entry name" value="ABCG_transporters"/>
</dbReference>
<feature type="compositionally biased region" description="Low complexity" evidence="6">
    <location>
        <begin position="441"/>
        <end position="452"/>
    </location>
</feature>
<evidence type="ECO:0000256" key="6">
    <source>
        <dbReference type="SAM" id="MobiDB-lite"/>
    </source>
</evidence>
<keyword evidence="10" id="KW-1185">Reference proteome</keyword>
<dbReference type="PANTHER" id="PTHR48041">
    <property type="entry name" value="ABC TRANSPORTER G FAMILY MEMBER 28"/>
    <property type="match status" value="1"/>
</dbReference>
<dbReference type="EMBL" id="JALJOV010001687">
    <property type="protein sequence ID" value="KAK9843579.1"/>
    <property type="molecule type" value="Genomic_DNA"/>
</dbReference>
<comment type="subcellular location">
    <subcellularLocation>
        <location evidence="1">Membrane</location>
        <topology evidence="1">Multi-pass membrane protein</topology>
    </subcellularLocation>
</comment>
<keyword evidence="3 7" id="KW-0812">Transmembrane</keyword>
<feature type="transmembrane region" description="Helical" evidence="7">
    <location>
        <begin position="521"/>
        <end position="538"/>
    </location>
</feature>
<feature type="transmembrane region" description="Helical" evidence="7">
    <location>
        <begin position="607"/>
        <end position="625"/>
    </location>
</feature>
<dbReference type="InterPro" id="IPR003439">
    <property type="entry name" value="ABC_transporter-like_ATP-bd"/>
</dbReference>
<dbReference type="GO" id="GO:0016887">
    <property type="term" value="F:ATP hydrolysis activity"/>
    <property type="evidence" value="ECO:0007669"/>
    <property type="project" value="InterPro"/>
</dbReference>
<evidence type="ECO:0000256" key="7">
    <source>
        <dbReference type="SAM" id="Phobius"/>
    </source>
</evidence>
<evidence type="ECO:0000256" key="1">
    <source>
        <dbReference type="ARBA" id="ARBA00004141"/>
    </source>
</evidence>
<feature type="domain" description="ABC transporter" evidence="8">
    <location>
        <begin position="100"/>
        <end position="345"/>
    </location>
</feature>
<proteinExistence type="predicted"/>
<sequence length="783" mass="86166">MEAKGGSPNADRLKGNSEFELQEAQGLSDAAPVIAQSNPVSASQKQLQRHNSHYEVVIGMPENDEVELMDPISPEDQVPVEFSGVNAWVPVGLGAPSIFAQATALFKKKKDSKPQFRQIMHHLSGYCLPGELLAMMGPSGSSKTSLMSVIGGRTPKLVKAEATSILYKGKALNKAIKRTIGYVLQDDLLHESLTVFEVLYYAAMLRLPRKMTKQQKVNRVNTVMKALGLMKCKDTIVGGFFRRGISGGERKRVSVGHELLINPAVLMLDEPTSGLDSTTAMHLVETLRKLASGGRAIITTIHQPSSRLYTMLDKLLLLSEGHAMFYGKATAAAEWFHHLGYTMPYGISMSDFILDLASGDVYTKKLDGEASRKHLIACADRYLVAHPQGYTTETGVTETDLGRDLWTSAQSRRTLDDHRAAMSSRRSLEAVRDSQLSGKNAAGTSSGTGSASDLESGLKAQTGDSQPLKKGLLSRFRGHTKDTSTQGDSRGYGASYLMQVRYLFQRSLKTRRFETLNTQDVIQYVVVGVLAGLFWLQKGQSNVTSEARNVTGLVFFEMFFLALRAMLGALFTFATEFKMLLKERASGMYKLSAFYFARTGTDLPKQVTVPTIFIILIYFLGGLRYNAGAFFANWAAVMLVQLTAEGLGLLIGATITFPKTAQTIASVTALGMTLVAGFFVQGIHSWISWLKYLSFVFYGYNTVIKIEFAGRTLYNCGLANPSNPQDRPDICTPVSGSTLQTALGFSRNPNEWNWEVLALIAMLFFFRVLVYIALRIRTKAKVR</sequence>
<evidence type="ECO:0000256" key="2">
    <source>
        <dbReference type="ARBA" id="ARBA00022448"/>
    </source>
</evidence>
<evidence type="ECO:0000313" key="10">
    <source>
        <dbReference type="Proteomes" id="UP001485043"/>
    </source>
</evidence>
<comment type="caution">
    <text evidence="9">The sequence shown here is derived from an EMBL/GenBank/DDBJ whole genome shotgun (WGS) entry which is preliminary data.</text>
</comment>
<feature type="transmembrane region" description="Helical" evidence="7">
    <location>
        <begin position="664"/>
        <end position="687"/>
    </location>
</feature>